<reference evidence="4 5" key="1">
    <citation type="submission" date="2018-02" db="EMBL/GenBank/DDBJ databases">
        <title>Genomic Encyclopedia of Archaeal and Bacterial Type Strains, Phase II (KMG-II): from individual species to whole genera.</title>
        <authorList>
            <person name="Goeker M."/>
        </authorList>
    </citation>
    <scope>NUCLEOTIDE SEQUENCE [LARGE SCALE GENOMIC DNA]</scope>
    <source>
        <strain evidence="4 5">DSM 16809</strain>
    </source>
</reference>
<dbReference type="PANTHER" id="PTHR44943">
    <property type="entry name" value="CELLULOSE SYNTHASE OPERON PROTEIN C"/>
    <property type="match status" value="1"/>
</dbReference>
<dbReference type="SUPFAM" id="SSF48452">
    <property type="entry name" value="TPR-like"/>
    <property type="match status" value="1"/>
</dbReference>
<dbReference type="SMART" id="SM00028">
    <property type="entry name" value="TPR"/>
    <property type="match status" value="2"/>
</dbReference>
<dbReference type="InterPro" id="IPR051685">
    <property type="entry name" value="Ycf3/AcsC/BcsC/TPR_MFPF"/>
</dbReference>
<dbReference type="PANTHER" id="PTHR44943:SF8">
    <property type="entry name" value="TPR REPEAT-CONTAINING PROTEIN MJ0263"/>
    <property type="match status" value="1"/>
</dbReference>
<keyword evidence="1" id="KW-0677">Repeat</keyword>
<dbReference type="Gene3D" id="1.25.40.10">
    <property type="entry name" value="Tetratricopeptide repeat domain"/>
    <property type="match status" value="2"/>
</dbReference>
<organism evidence="4 5">
    <name type="scientific">Nonlabens xylanidelens</name>
    <dbReference type="NCBI Taxonomy" id="191564"/>
    <lineage>
        <taxon>Bacteria</taxon>
        <taxon>Pseudomonadati</taxon>
        <taxon>Bacteroidota</taxon>
        <taxon>Flavobacteriia</taxon>
        <taxon>Flavobacteriales</taxon>
        <taxon>Flavobacteriaceae</taxon>
        <taxon>Nonlabens</taxon>
    </lineage>
</organism>
<keyword evidence="5" id="KW-1185">Reference proteome</keyword>
<dbReference type="RefSeq" id="WP_104516294.1">
    <property type="nucleotide sequence ID" value="NZ_MQVW01000012.1"/>
</dbReference>
<accession>A0A2S6IGJ9</accession>
<comment type="caution">
    <text evidence="4">The sequence shown here is derived from an EMBL/GenBank/DDBJ whole genome shotgun (WGS) entry which is preliminary data.</text>
</comment>
<evidence type="ECO:0000256" key="2">
    <source>
        <dbReference type="ARBA" id="ARBA00022803"/>
    </source>
</evidence>
<feature type="repeat" description="TPR" evidence="3">
    <location>
        <begin position="288"/>
        <end position="321"/>
    </location>
</feature>
<evidence type="ECO:0000313" key="5">
    <source>
        <dbReference type="Proteomes" id="UP000239002"/>
    </source>
</evidence>
<evidence type="ECO:0000313" key="4">
    <source>
        <dbReference type="EMBL" id="PPK93333.1"/>
    </source>
</evidence>
<dbReference type="Proteomes" id="UP000239002">
    <property type="component" value="Unassembled WGS sequence"/>
</dbReference>
<dbReference type="OrthoDB" id="1149028at2"/>
<gene>
    <name evidence="4" type="ORF">LY01_02618</name>
</gene>
<dbReference type="Pfam" id="PF13181">
    <property type="entry name" value="TPR_8"/>
    <property type="match status" value="1"/>
</dbReference>
<sequence>MKFKLTITFLAIASMAVAQKKEIKKITKAVEKGEFSKAQELFNSIDENSVEVEYAGAYQFFKGANYMDLSGGQPVSLDNLRKAESAIAKSRELGYSNLKFEPMLENLIFNRKLQIANDKVASGDTDMALKLVDELYESNPENLDMLYNAGNLAYSSSKFDVALEKYSSLLEKGYTGVKTTYVATNLNGVVEQFASAQVRDYSVKAKTHTNPASEKSNSNLGDIVLKTVWLHVNKEDKVKAKEVYETALNTYPNDQSLKLVKPDVLLTLGMMEEYKEAIENMDSDITDPKVFDNLGAAAIEKKNYESAIRYFKSSLKLESKNYYALVNLSNAYLETGNLETTTAAEQKEFYTQAVSYLEKAHDLKPEDKGVMATLVSLYDFLGMTDKSAQIKSKM</sequence>
<dbReference type="PROSITE" id="PS50005">
    <property type="entry name" value="TPR"/>
    <property type="match status" value="1"/>
</dbReference>
<evidence type="ECO:0000256" key="3">
    <source>
        <dbReference type="PROSITE-ProRule" id="PRU00339"/>
    </source>
</evidence>
<evidence type="ECO:0000256" key="1">
    <source>
        <dbReference type="ARBA" id="ARBA00022737"/>
    </source>
</evidence>
<keyword evidence="2 3" id="KW-0802">TPR repeat</keyword>
<dbReference type="InterPro" id="IPR011990">
    <property type="entry name" value="TPR-like_helical_dom_sf"/>
</dbReference>
<name>A0A2S6IGJ9_9FLAO</name>
<dbReference type="EMBL" id="PTJE01000007">
    <property type="protein sequence ID" value="PPK93333.1"/>
    <property type="molecule type" value="Genomic_DNA"/>
</dbReference>
<dbReference type="AlphaFoldDB" id="A0A2S6IGJ9"/>
<dbReference type="InterPro" id="IPR019734">
    <property type="entry name" value="TPR_rpt"/>
</dbReference>
<dbReference type="Pfam" id="PF13432">
    <property type="entry name" value="TPR_16"/>
    <property type="match status" value="1"/>
</dbReference>
<protein>
    <submittedName>
        <fullName evidence="4">Tetratricopeptide repeat protein</fullName>
    </submittedName>
</protein>
<proteinExistence type="predicted"/>